<keyword evidence="3" id="KW-1185">Reference proteome</keyword>
<feature type="chain" id="PRO_5046194117" evidence="1">
    <location>
        <begin position="18"/>
        <end position="129"/>
    </location>
</feature>
<proteinExistence type="predicted"/>
<evidence type="ECO:0000256" key="1">
    <source>
        <dbReference type="SAM" id="SignalP"/>
    </source>
</evidence>
<organism evidence="2 3">
    <name type="scientific">Sulfurovum zhangzhouensis</name>
    <dbReference type="NCBI Taxonomy" id="3019067"/>
    <lineage>
        <taxon>Bacteria</taxon>
        <taxon>Pseudomonadati</taxon>
        <taxon>Campylobacterota</taxon>
        <taxon>Epsilonproteobacteria</taxon>
        <taxon>Campylobacterales</taxon>
        <taxon>Sulfurovaceae</taxon>
        <taxon>Sulfurovum</taxon>
    </lineage>
</organism>
<name>A0ABT7QYR6_9BACT</name>
<dbReference type="RefSeq" id="WP_289413703.1">
    <property type="nucleotide sequence ID" value="NZ_JAQIBD010000002.1"/>
</dbReference>
<evidence type="ECO:0000313" key="3">
    <source>
        <dbReference type="Proteomes" id="UP001169069"/>
    </source>
</evidence>
<accession>A0ABT7QYR6</accession>
<feature type="signal peptide" evidence="1">
    <location>
        <begin position="1"/>
        <end position="17"/>
    </location>
</feature>
<dbReference type="Proteomes" id="UP001169069">
    <property type="component" value="Unassembled WGS sequence"/>
</dbReference>
<comment type="caution">
    <text evidence="2">The sequence shown here is derived from an EMBL/GenBank/DDBJ whole genome shotgun (WGS) entry which is preliminary data.</text>
</comment>
<keyword evidence="1" id="KW-0732">Signal</keyword>
<reference evidence="2" key="1">
    <citation type="submission" date="2023-01" db="EMBL/GenBank/DDBJ databases">
        <title>Sulfurovum sp. zt1-1 genome assembly.</title>
        <authorList>
            <person name="Wang J."/>
        </authorList>
    </citation>
    <scope>NUCLEOTIDE SEQUENCE</scope>
    <source>
        <strain evidence="2">Zt1-1</strain>
    </source>
</reference>
<gene>
    <name evidence="2" type="ORF">PGH07_07265</name>
</gene>
<evidence type="ECO:0000313" key="2">
    <source>
        <dbReference type="EMBL" id="MDM5271973.1"/>
    </source>
</evidence>
<sequence length="129" mass="14538">MLKIKILLLVISGFLFGASNDAYTHVQICKAALSSIMGVDIAAIETQKGKDGIVYLHYRIEGENDRFDYKCRLEGSKVIWGSANGRWRTKKSDAMITFQVRDGSVTIKERYNDELRSQGTKTTFPLSKL</sequence>
<protein>
    <submittedName>
        <fullName evidence="2">Uncharacterized protein</fullName>
    </submittedName>
</protein>
<dbReference type="EMBL" id="JAQIBD010000002">
    <property type="protein sequence ID" value="MDM5271973.1"/>
    <property type="molecule type" value="Genomic_DNA"/>
</dbReference>